<dbReference type="AlphaFoldDB" id="A0A9Q0ANG8"/>
<dbReference type="SMART" id="SM00332">
    <property type="entry name" value="PP2Cc"/>
    <property type="match status" value="1"/>
</dbReference>
<evidence type="ECO:0000256" key="1">
    <source>
        <dbReference type="SAM" id="MobiDB-lite"/>
    </source>
</evidence>
<feature type="domain" description="PPM-type phosphatase" evidence="2">
    <location>
        <begin position="118"/>
        <end position="498"/>
    </location>
</feature>
<dbReference type="CDD" id="cd00143">
    <property type="entry name" value="PP2Cc"/>
    <property type="match status" value="1"/>
</dbReference>
<feature type="compositionally biased region" description="Low complexity" evidence="1">
    <location>
        <begin position="26"/>
        <end position="36"/>
    </location>
</feature>
<dbReference type="GO" id="GO:0004741">
    <property type="term" value="F:[pyruvate dehydrogenase (acetyl-transferring)]-phosphatase activity"/>
    <property type="evidence" value="ECO:0007669"/>
    <property type="project" value="TreeGrafter"/>
</dbReference>
<dbReference type="GO" id="GO:0005739">
    <property type="term" value="C:mitochondrion"/>
    <property type="evidence" value="ECO:0007669"/>
    <property type="project" value="TreeGrafter"/>
</dbReference>
<dbReference type="Pfam" id="PF00481">
    <property type="entry name" value="PP2C"/>
    <property type="match status" value="1"/>
</dbReference>
<feature type="region of interest" description="Disordered" evidence="1">
    <location>
        <begin position="17"/>
        <end position="41"/>
    </location>
</feature>
<protein>
    <recommendedName>
        <fullName evidence="2">PPM-type phosphatase domain-containing protein</fullName>
    </recommendedName>
</protein>
<reference evidence="3" key="1">
    <citation type="submission" date="2021-03" db="EMBL/GenBank/DDBJ databases">
        <title>Revisited historic fungal species revealed as producer of novel bioactive compounds through whole genome sequencing and comparative genomics.</title>
        <authorList>
            <person name="Vignolle G.A."/>
            <person name="Hochenegger N."/>
            <person name="Mach R.L."/>
            <person name="Mach-Aigner A.R."/>
            <person name="Javad Rahimi M."/>
            <person name="Salim K.A."/>
            <person name="Chan C.M."/>
            <person name="Lim L.B.L."/>
            <person name="Cai F."/>
            <person name="Druzhinina I.S."/>
            <person name="U'Ren J.M."/>
            <person name="Derntl C."/>
        </authorList>
    </citation>
    <scope>NUCLEOTIDE SEQUENCE</scope>
    <source>
        <strain evidence="3">TUCIM 5799</strain>
    </source>
</reference>
<dbReference type="EMBL" id="JAFIMR010000019">
    <property type="protein sequence ID" value="KAI1867028.1"/>
    <property type="molecule type" value="Genomic_DNA"/>
</dbReference>
<dbReference type="SUPFAM" id="SSF81606">
    <property type="entry name" value="PP2C-like"/>
    <property type="match status" value="1"/>
</dbReference>
<keyword evidence="4" id="KW-1185">Reference proteome</keyword>
<dbReference type="Proteomes" id="UP000829685">
    <property type="component" value="Unassembled WGS sequence"/>
</dbReference>
<evidence type="ECO:0000313" key="3">
    <source>
        <dbReference type="EMBL" id="KAI1867028.1"/>
    </source>
</evidence>
<dbReference type="InterPro" id="IPR036457">
    <property type="entry name" value="PPM-type-like_dom_sf"/>
</dbReference>
<proteinExistence type="predicted"/>
<evidence type="ECO:0000313" key="4">
    <source>
        <dbReference type="Proteomes" id="UP000829685"/>
    </source>
</evidence>
<organism evidence="3 4">
    <name type="scientific">Neoarthrinium moseri</name>
    <dbReference type="NCBI Taxonomy" id="1658444"/>
    <lineage>
        <taxon>Eukaryota</taxon>
        <taxon>Fungi</taxon>
        <taxon>Dikarya</taxon>
        <taxon>Ascomycota</taxon>
        <taxon>Pezizomycotina</taxon>
        <taxon>Sordariomycetes</taxon>
        <taxon>Xylariomycetidae</taxon>
        <taxon>Amphisphaeriales</taxon>
        <taxon>Apiosporaceae</taxon>
        <taxon>Neoarthrinium</taxon>
    </lineage>
</organism>
<dbReference type="PANTHER" id="PTHR13832:SF792">
    <property type="entry name" value="GM14286P"/>
    <property type="match status" value="1"/>
</dbReference>
<name>A0A9Q0ANG8_9PEZI</name>
<dbReference type="Gene3D" id="3.60.40.10">
    <property type="entry name" value="PPM-type phosphatase domain"/>
    <property type="match status" value="1"/>
</dbReference>
<dbReference type="PANTHER" id="PTHR13832">
    <property type="entry name" value="PROTEIN PHOSPHATASE 2C"/>
    <property type="match status" value="1"/>
</dbReference>
<accession>A0A9Q0ANG8</accession>
<comment type="caution">
    <text evidence="3">The sequence shown here is derived from an EMBL/GenBank/DDBJ whole genome shotgun (WGS) entry which is preliminary data.</text>
</comment>
<gene>
    <name evidence="3" type="ORF">JX265_007604</name>
</gene>
<dbReference type="InterPro" id="IPR015655">
    <property type="entry name" value="PP2C"/>
</dbReference>
<sequence>MWSQRVLRRPSRLAANVISHARVPRPRLSSSTSSRPRGGKPTILVLGTFAAGSLGTLAYQKATTPNTERGTPPAPAAPKTTNTEVPDLDNLASSNKVDLPPAISAEDVTQELNAGAFSFHVADKNGVDKYDGAQVASNSPCEDAYVHGRFSNPLQAGGAADWMAWGVFDGHCGWQTSNLLTRQLLPYVQRTLHDLTPDSGVVSDEAIQGAIAAAFRELDDALVKGAKDVIESDLSYPEKIRRLQPAYAGSCALLTLYDPSTSSLHVASTGDCRAVLGRKTADGKWEAVALTKDQTGANEDEIARIREQFPDEPEIVKGGRIWGLEPSRTFGDGGWKWDKELRSRLRREFNACKFPNEARYKDYKTGPYVTASPVVSTIKVPRDGSSTFLILATDGLWDTMGNQQAVDLVGRWSDLQSAPGKPPAPVLSLVSGEPVKFGRTGCWHGDHRATFQDSNAAVHLIRNGLGGAHDEMVRGAMSFQSNLSRDIRDDMTVQVVFFQGTDKS</sequence>
<feature type="region of interest" description="Disordered" evidence="1">
    <location>
        <begin position="63"/>
        <end position="97"/>
    </location>
</feature>
<dbReference type="InterPro" id="IPR001932">
    <property type="entry name" value="PPM-type_phosphatase-like_dom"/>
</dbReference>
<dbReference type="PROSITE" id="PS51746">
    <property type="entry name" value="PPM_2"/>
    <property type="match status" value="1"/>
</dbReference>
<evidence type="ECO:0000259" key="2">
    <source>
        <dbReference type="PROSITE" id="PS51746"/>
    </source>
</evidence>